<proteinExistence type="predicted"/>
<dbReference type="GO" id="GO:0006825">
    <property type="term" value="P:copper ion transport"/>
    <property type="evidence" value="ECO:0007669"/>
    <property type="project" value="InterPro"/>
</dbReference>
<feature type="transmembrane region" description="Helical" evidence="5">
    <location>
        <begin position="144"/>
        <end position="166"/>
    </location>
</feature>
<dbReference type="GO" id="GO:0030313">
    <property type="term" value="C:cell envelope"/>
    <property type="evidence" value="ECO:0007669"/>
    <property type="project" value="UniProtKB-SubCell"/>
</dbReference>
<dbReference type="EMBL" id="AYJU01000017">
    <property type="protein sequence ID" value="EST53287.1"/>
    <property type="molecule type" value="Genomic_DNA"/>
</dbReference>
<evidence type="ECO:0000256" key="4">
    <source>
        <dbReference type="ARBA" id="ARBA00023008"/>
    </source>
</evidence>
<feature type="transmembrane region" description="Helical" evidence="5">
    <location>
        <begin position="317"/>
        <end position="339"/>
    </location>
</feature>
<dbReference type="InterPro" id="IPR014756">
    <property type="entry name" value="Ig_E-set"/>
</dbReference>
<reference evidence="7 8" key="1">
    <citation type="journal article" date="2014" name="Genome Announc.">
        <title>Draft Genome Sequence of Brevibacillus panacihumi Strain W25, a Halotolerant Hydrocarbon-Degrading Bacterium.</title>
        <authorList>
            <person name="Wang X."/>
            <person name="Jin D."/>
            <person name="Zhou L."/>
            <person name="Wu L."/>
            <person name="An W."/>
            <person name="Chen Y."/>
            <person name="Zhao L."/>
        </authorList>
    </citation>
    <scope>NUCLEOTIDE SEQUENCE [LARGE SCALE GENOMIC DNA]</scope>
    <source>
        <strain evidence="7 8">W25</strain>
    </source>
</reference>
<evidence type="ECO:0000256" key="5">
    <source>
        <dbReference type="SAM" id="Phobius"/>
    </source>
</evidence>
<dbReference type="eggNOG" id="COG1276">
    <property type="taxonomic scope" value="Bacteria"/>
</dbReference>
<dbReference type="InterPro" id="IPR007348">
    <property type="entry name" value="CopC_dom"/>
</dbReference>
<dbReference type="GO" id="GO:0005507">
    <property type="term" value="F:copper ion binding"/>
    <property type="evidence" value="ECO:0007669"/>
    <property type="project" value="InterPro"/>
</dbReference>
<feature type="transmembrane region" description="Helical" evidence="5">
    <location>
        <begin position="393"/>
        <end position="411"/>
    </location>
</feature>
<feature type="transmembrane region" description="Helical" evidence="5">
    <location>
        <begin position="252"/>
        <end position="271"/>
    </location>
</feature>
<feature type="transmembrane region" description="Helical" evidence="5">
    <location>
        <begin position="351"/>
        <end position="372"/>
    </location>
</feature>
<dbReference type="SUPFAM" id="SSF81296">
    <property type="entry name" value="E set domains"/>
    <property type="match status" value="1"/>
</dbReference>
<comment type="caution">
    <text evidence="7">The sequence shown here is derived from an EMBL/GenBank/DDBJ whole genome shotgun (WGS) entry which is preliminary data.</text>
</comment>
<keyword evidence="5" id="KW-1133">Transmembrane helix</keyword>
<dbReference type="GO" id="GO:0046688">
    <property type="term" value="P:response to copper ion"/>
    <property type="evidence" value="ECO:0007669"/>
    <property type="project" value="InterPro"/>
</dbReference>
<evidence type="ECO:0000256" key="2">
    <source>
        <dbReference type="ARBA" id="ARBA00022723"/>
    </source>
</evidence>
<dbReference type="Gene3D" id="2.60.40.1220">
    <property type="match status" value="1"/>
</dbReference>
<feature type="transmembrane region" description="Helical" evidence="5">
    <location>
        <begin position="187"/>
        <end position="203"/>
    </location>
</feature>
<feature type="transmembrane region" description="Helical" evidence="5">
    <location>
        <begin position="223"/>
        <end position="245"/>
    </location>
</feature>
<dbReference type="HOGENOM" id="CLU_660404_0_0_9"/>
<dbReference type="Pfam" id="PF04234">
    <property type="entry name" value="CopC"/>
    <property type="match status" value="1"/>
</dbReference>
<dbReference type="eggNOG" id="COG2372">
    <property type="taxonomic scope" value="Bacteria"/>
</dbReference>
<dbReference type="STRING" id="1408254.T458_20800"/>
<dbReference type="GO" id="GO:0005886">
    <property type="term" value="C:plasma membrane"/>
    <property type="evidence" value="ECO:0007669"/>
    <property type="project" value="TreeGrafter"/>
</dbReference>
<keyword evidence="5" id="KW-0812">Transmembrane</keyword>
<comment type="subcellular location">
    <subcellularLocation>
        <location evidence="1">Cell envelope</location>
    </subcellularLocation>
</comment>
<dbReference type="PANTHER" id="PTHR34820:SF4">
    <property type="entry name" value="INNER MEMBRANE PROTEIN YEBZ"/>
    <property type="match status" value="1"/>
</dbReference>
<gene>
    <name evidence="7" type="ORF">T458_20800</name>
</gene>
<keyword evidence="5" id="KW-0472">Membrane</keyword>
<dbReference type="InterPro" id="IPR032694">
    <property type="entry name" value="CopC/D"/>
</dbReference>
<keyword evidence="8" id="KW-1185">Reference proteome</keyword>
<evidence type="ECO:0000313" key="8">
    <source>
        <dbReference type="Proteomes" id="UP000017973"/>
    </source>
</evidence>
<dbReference type="AlphaFoldDB" id="V6M4N3"/>
<sequence>MNMKSTKILVRIICFLLILMGGIGNVQAHAGLVDSSPKDGELLHHNPGQLSFAFTEVLEADLVEIHLYDWNGEEVKLERPKLQPGDASHVHVSLPPDLAEGTYTAIVSVVSEDGHPVEERLIFSLGQKSAHVAEPSQKQADPTYLILLRFLTQSILLVGGGLYLVACLAQRYGLPSFAQSLGRGRPIGWLLMFIGLTSLWFVYDASLPAASLTTALWQGNVSVLSQSPFAIMLLVSALLLLLLGVPGMITGWYVAVWLLLIVTQAFGGHAWGLSPLWLALLLRVLHVLSIALWLGALAYLLLHRSQAQRGNEAFKHFFLRLVAMAALVSLLTGILMLWVQTDLAKMLESWMIWNDLLVVKLVLVLLMLIVAYRQRNGWLGKHVLNEKRLRWEVVFGILAIFAGLWMSQMPYPG</sequence>
<dbReference type="PATRIC" id="fig|1408254.3.peg.4075"/>
<evidence type="ECO:0000256" key="3">
    <source>
        <dbReference type="ARBA" id="ARBA00022729"/>
    </source>
</evidence>
<dbReference type="GO" id="GO:0042597">
    <property type="term" value="C:periplasmic space"/>
    <property type="evidence" value="ECO:0007669"/>
    <property type="project" value="InterPro"/>
</dbReference>
<evidence type="ECO:0000256" key="1">
    <source>
        <dbReference type="ARBA" id="ARBA00004196"/>
    </source>
</evidence>
<accession>V6M4N3</accession>
<organism evidence="7 8">
    <name type="scientific">Brevibacillus panacihumi W25</name>
    <dbReference type="NCBI Taxonomy" id="1408254"/>
    <lineage>
        <taxon>Bacteria</taxon>
        <taxon>Bacillati</taxon>
        <taxon>Bacillota</taxon>
        <taxon>Bacilli</taxon>
        <taxon>Bacillales</taxon>
        <taxon>Paenibacillaceae</taxon>
        <taxon>Brevibacillus</taxon>
    </lineage>
</organism>
<evidence type="ECO:0000313" key="7">
    <source>
        <dbReference type="EMBL" id="EST53287.1"/>
    </source>
</evidence>
<feature type="domain" description="CopC" evidence="6">
    <location>
        <begin position="29"/>
        <end position="124"/>
    </location>
</feature>
<dbReference type="PANTHER" id="PTHR34820">
    <property type="entry name" value="INNER MEMBRANE PROTEIN YEBZ"/>
    <property type="match status" value="1"/>
</dbReference>
<evidence type="ECO:0000259" key="6">
    <source>
        <dbReference type="Pfam" id="PF04234"/>
    </source>
</evidence>
<keyword evidence="4" id="KW-0186">Copper</keyword>
<protein>
    <recommendedName>
        <fullName evidence="6">CopC domain-containing protein</fullName>
    </recommendedName>
</protein>
<keyword evidence="3" id="KW-0732">Signal</keyword>
<keyword evidence="2" id="KW-0479">Metal-binding</keyword>
<dbReference type="Proteomes" id="UP000017973">
    <property type="component" value="Unassembled WGS sequence"/>
</dbReference>
<feature type="transmembrane region" description="Helical" evidence="5">
    <location>
        <begin position="277"/>
        <end position="302"/>
    </location>
</feature>
<name>V6M4N3_9BACL</name>
<dbReference type="InterPro" id="IPR014755">
    <property type="entry name" value="Cu-Rt/internalin_Ig-like"/>
</dbReference>